<dbReference type="PANTHER" id="PTHR22642:SF2">
    <property type="entry name" value="PROTEIN LONG AFTER FAR-RED 3"/>
    <property type="match status" value="1"/>
</dbReference>
<evidence type="ECO:0000313" key="2">
    <source>
        <dbReference type="EMBL" id="BAM87594.1"/>
    </source>
</evidence>
<protein>
    <submittedName>
        <fullName evidence="2">Putative amidohydrolase 3</fullName>
    </submittedName>
</protein>
<dbReference type="PANTHER" id="PTHR22642">
    <property type="entry name" value="IMIDAZOLONEPROPIONASE"/>
    <property type="match status" value="1"/>
</dbReference>
<dbReference type="HOGENOM" id="CLU_009942_6_1_5"/>
<dbReference type="KEGG" id="aol:S58_15860"/>
<proteinExistence type="predicted"/>
<dbReference type="Pfam" id="PF07969">
    <property type="entry name" value="Amidohydro_3"/>
    <property type="match status" value="1"/>
</dbReference>
<evidence type="ECO:0000259" key="1">
    <source>
        <dbReference type="Pfam" id="PF07969"/>
    </source>
</evidence>
<accession>M4Z3I5</accession>
<reference evidence="2 3" key="1">
    <citation type="journal article" date="2013" name="Appl. Environ. Microbiol.">
        <title>Genome analysis suggests that the soil oligotrophic bacterium Agromonas oligotrophica (Bradyrhizobium oligotrophicum) is a nitrogen-fixing symbiont of Aeschynomene indica.</title>
        <authorList>
            <person name="Okubo T."/>
            <person name="Fukushima S."/>
            <person name="Itakura M."/>
            <person name="Oshima K."/>
            <person name="Longtonglang A."/>
            <person name="Teaumroong N."/>
            <person name="Mitsui H."/>
            <person name="Hattori M."/>
            <person name="Hattori R."/>
            <person name="Hattori T."/>
            <person name="Minamisawa K."/>
        </authorList>
    </citation>
    <scope>NUCLEOTIDE SEQUENCE [LARGE SCALE GENOMIC DNA]</scope>
    <source>
        <strain evidence="2 3">S58</strain>
    </source>
</reference>
<dbReference type="Proteomes" id="UP000011841">
    <property type="component" value="Chromosome"/>
</dbReference>
<dbReference type="GO" id="GO:0016810">
    <property type="term" value="F:hydrolase activity, acting on carbon-nitrogen (but not peptide) bonds"/>
    <property type="evidence" value="ECO:0007669"/>
    <property type="project" value="InterPro"/>
</dbReference>
<dbReference type="InterPro" id="IPR013108">
    <property type="entry name" value="Amidohydro_3"/>
</dbReference>
<sequence length="602" mass="66041">MCIACNWTRFRNFLDLELAAEPSRRQLLQAGAVFAAASVTPAVVPTPAEARAGDAKADIVFRNGPVYTVNGGREWARAVAVRQKHIVYVGDDAGVRSFIGPRTRVVDLSGKMLLPGFVEGHIHPVAGAAITRGVDLQFDTRDETLAALTAYRAKSGKVDVVRGFGWRYNAFPTTGPRKEDLDQIWPDTPVILAAIDGHSAWVNSKALEVAKVTKATKDPLPGFSYFQRDPASGEPTGYLVEPPAMFKILNAAAPFTTNYIAESFEGWLPKASAAGITSLFDAGLLVLPDEAGFQLYQNLERKGKLPFRVVGSTYHNNPAIDPLPIIKALRRRFHSELVQASVLKLNIDGGEAQRTAALLVPYSDDPSTAGETLVPPDQFKDIIRRADKDGLNIHIHSYGDRANRLSLDAFEAAIKVNPPRDRRHTLAHVVILAPEDLPRFAKLGVTAQFSTQWSVKDAYWHDVMQPRLGARAEQVYRTGSILRHGGNISLGTDWPAAGYYSTYKPLEAIEIATTRRELNKPDQPPLVPLDERISLEEAIRAATMGPAYQLGLDQKIGSIEVGKLADLIVLEKNLFEVAPHEIHKTKVLMTVMNGQVRHQSPV</sequence>
<dbReference type="EMBL" id="AP012603">
    <property type="protein sequence ID" value="BAM87594.1"/>
    <property type="molecule type" value="Genomic_DNA"/>
</dbReference>
<gene>
    <name evidence="2" type="ORF">S58_15860</name>
</gene>
<dbReference type="eggNOG" id="COG1574">
    <property type="taxonomic scope" value="Bacteria"/>
</dbReference>
<dbReference type="SUPFAM" id="SSF51338">
    <property type="entry name" value="Composite domain of metallo-dependent hydrolases"/>
    <property type="match status" value="1"/>
</dbReference>
<dbReference type="InterPro" id="IPR032466">
    <property type="entry name" value="Metal_Hydrolase"/>
</dbReference>
<dbReference type="CDD" id="cd01300">
    <property type="entry name" value="YtcJ_like"/>
    <property type="match status" value="1"/>
</dbReference>
<keyword evidence="2" id="KW-0378">Hydrolase</keyword>
<dbReference type="PROSITE" id="PS51318">
    <property type="entry name" value="TAT"/>
    <property type="match status" value="1"/>
</dbReference>
<dbReference type="InterPro" id="IPR011059">
    <property type="entry name" value="Metal-dep_hydrolase_composite"/>
</dbReference>
<dbReference type="Gene3D" id="2.30.40.10">
    <property type="entry name" value="Urease, subunit C, domain 1"/>
    <property type="match status" value="1"/>
</dbReference>
<evidence type="ECO:0000313" key="3">
    <source>
        <dbReference type="Proteomes" id="UP000011841"/>
    </source>
</evidence>
<dbReference type="MEROPS" id="M38.980"/>
<dbReference type="RefSeq" id="WP_015664723.1">
    <property type="nucleotide sequence ID" value="NC_020453.1"/>
</dbReference>
<dbReference type="GeneID" id="301815524"/>
<dbReference type="STRING" id="1245469.S58_15860"/>
<dbReference type="InterPro" id="IPR006311">
    <property type="entry name" value="TAT_signal"/>
</dbReference>
<dbReference type="Gene3D" id="3.20.20.140">
    <property type="entry name" value="Metal-dependent hydrolases"/>
    <property type="match status" value="1"/>
</dbReference>
<organism evidence="2 3">
    <name type="scientific">Bradyrhizobium oligotrophicum S58</name>
    <dbReference type="NCBI Taxonomy" id="1245469"/>
    <lineage>
        <taxon>Bacteria</taxon>
        <taxon>Pseudomonadati</taxon>
        <taxon>Pseudomonadota</taxon>
        <taxon>Alphaproteobacteria</taxon>
        <taxon>Hyphomicrobiales</taxon>
        <taxon>Nitrobacteraceae</taxon>
        <taxon>Bradyrhizobium</taxon>
    </lineage>
</organism>
<dbReference type="InterPro" id="IPR033932">
    <property type="entry name" value="YtcJ-like"/>
</dbReference>
<dbReference type="Gene3D" id="3.10.310.70">
    <property type="match status" value="1"/>
</dbReference>
<dbReference type="OrthoDB" id="9811399at2"/>
<keyword evidence="3" id="KW-1185">Reference proteome</keyword>
<dbReference type="PATRIC" id="fig|1245469.3.peg.1627"/>
<name>M4Z3I5_9BRAD</name>
<feature type="domain" description="Amidohydrolase 3" evidence="1">
    <location>
        <begin position="104"/>
        <end position="597"/>
    </location>
</feature>
<dbReference type="SUPFAM" id="SSF51556">
    <property type="entry name" value="Metallo-dependent hydrolases"/>
    <property type="match status" value="1"/>
</dbReference>
<dbReference type="AlphaFoldDB" id="M4Z3I5"/>